<keyword evidence="2" id="KW-0812">Transmembrane</keyword>
<evidence type="ECO:0000256" key="2">
    <source>
        <dbReference type="SAM" id="Phobius"/>
    </source>
</evidence>
<keyword evidence="2" id="KW-0472">Membrane</keyword>
<dbReference type="Pfam" id="PF24649">
    <property type="entry name" value="DUF7642"/>
    <property type="match status" value="1"/>
</dbReference>
<reference evidence="4 5" key="1">
    <citation type="submission" date="2023-10" db="EMBL/GenBank/DDBJ databases">
        <title>Chromosome-scale genome assembly provides insights into flower coloration mechanisms of Canna indica.</title>
        <authorList>
            <person name="Li C."/>
        </authorList>
    </citation>
    <scope>NUCLEOTIDE SEQUENCE [LARGE SCALE GENOMIC DNA]</scope>
    <source>
        <tissue evidence="4">Flower</tissue>
    </source>
</reference>
<feature type="region of interest" description="Disordered" evidence="1">
    <location>
        <begin position="188"/>
        <end position="207"/>
    </location>
</feature>
<proteinExistence type="predicted"/>
<feature type="compositionally biased region" description="Basic and acidic residues" evidence="1">
    <location>
        <begin position="192"/>
        <end position="204"/>
    </location>
</feature>
<name>A0AAQ3QMK0_9LILI</name>
<sequence length="251" mass="28043">MVLSSQMGLTDEAIDINVLERRLLSGSVSNNYSEADEGPVLYSASFGEMEDNYVKYQTAQWILYSLLLILAWGIGALMLLYIPVRRFVLRADFRSRKLYMTPDAIVFEVSRPVVFPCFGLLKKEKHMLLASIEDVIVEQGYLQSFFGIYSVRIYNAGIRRPGNDDVQIQGVSDPRAFRKAVLMRLSSTRSDGSSKKISLNEDSHMTGSGPSCALMPPLGDLILQKLDEIGNLIKRVQALIEKKPQAAELGD</sequence>
<organism evidence="4 5">
    <name type="scientific">Canna indica</name>
    <name type="common">Indian-shot</name>
    <dbReference type="NCBI Taxonomy" id="4628"/>
    <lineage>
        <taxon>Eukaryota</taxon>
        <taxon>Viridiplantae</taxon>
        <taxon>Streptophyta</taxon>
        <taxon>Embryophyta</taxon>
        <taxon>Tracheophyta</taxon>
        <taxon>Spermatophyta</taxon>
        <taxon>Magnoliopsida</taxon>
        <taxon>Liliopsida</taxon>
        <taxon>Zingiberales</taxon>
        <taxon>Cannaceae</taxon>
        <taxon>Canna</taxon>
    </lineage>
</organism>
<evidence type="ECO:0000313" key="5">
    <source>
        <dbReference type="Proteomes" id="UP001327560"/>
    </source>
</evidence>
<protein>
    <recommendedName>
        <fullName evidence="3">DUF7642 domain-containing protein</fullName>
    </recommendedName>
</protein>
<dbReference type="AlphaFoldDB" id="A0AAQ3QMK0"/>
<evidence type="ECO:0000313" key="4">
    <source>
        <dbReference type="EMBL" id="WOL14998.1"/>
    </source>
</evidence>
<evidence type="ECO:0000259" key="3">
    <source>
        <dbReference type="Pfam" id="PF24649"/>
    </source>
</evidence>
<dbReference type="InterPro" id="IPR056059">
    <property type="entry name" value="DUF7642"/>
</dbReference>
<gene>
    <name evidence="4" type="ORF">Cni_G23779</name>
</gene>
<dbReference type="PANTHER" id="PTHR35410">
    <property type="entry name" value="EXPRESSED PROTEIN"/>
    <property type="match status" value="1"/>
</dbReference>
<feature type="domain" description="DUF7642" evidence="3">
    <location>
        <begin position="92"/>
        <end position="189"/>
    </location>
</feature>
<dbReference type="EMBL" id="CP136896">
    <property type="protein sequence ID" value="WOL14998.1"/>
    <property type="molecule type" value="Genomic_DNA"/>
</dbReference>
<dbReference type="Proteomes" id="UP001327560">
    <property type="component" value="Chromosome 7"/>
</dbReference>
<keyword evidence="5" id="KW-1185">Reference proteome</keyword>
<dbReference type="PANTHER" id="PTHR35410:SF1">
    <property type="entry name" value="EXPRESSED PROTEIN"/>
    <property type="match status" value="1"/>
</dbReference>
<evidence type="ECO:0000256" key="1">
    <source>
        <dbReference type="SAM" id="MobiDB-lite"/>
    </source>
</evidence>
<feature type="transmembrane region" description="Helical" evidence="2">
    <location>
        <begin position="61"/>
        <end position="84"/>
    </location>
</feature>
<keyword evidence="2" id="KW-1133">Transmembrane helix</keyword>
<accession>A0AAQ3QMK0</accession>